<dbReference type="EMBL" id="CCSE01000001">
    <property type="protein sequence ID" value="CDZ99178.1"/>
    <property type="molecule type" value="Genomic_DNA"/>
</dbReference>
<dbReference type="InterPro" id="IPR036412">
    <property type="entry name" value="HAD-like_sf"/>
</dbReference>
<dbReference type="OrthoDB" id="9781413at2"/>
<dbReference type="PANTHER" id="PTHR10000:SF23">
    <property type="entry name" value="5-AMINO-6-(5-PHOSPHO-D-RIBITYLAMINO)URACIL PHOSPHATASE YITU"/>
    <property type="match status" value="1"/>
</dbReference>
<dbReference type="RefSeq" id="WP_035807665.1">
    <property type="nucleotide sequence ID" value="NZ_CCSE01000001.1"/>
</dbReference>
<dbReference type="STRING" id="1461582.BN1048_00303"/>
<evidence type="ECO:0000313" key="2">
    <source>
        <dbReference type="Proteomes" id="UP000044136"/>
    </source>
</evidence>
<dbReference type="Pfam" id="PF08282">
    <property type="entry name" value="Hydrolase_3"/>
    <property type="match status" value="1"/>
</dbReference>
<dbReference type="Proteomes" id="UP000044136">
    <property type="component" value="Unassembled WGS sequence"/>
</dbReference>
<proteinExistence type="predicted"/>
<name>A0A078LVH2_9STAP</name>
<dbReference type="SUPFAM" id="SSF56784">
    <property type="entry name" value="HAD-like"/>
    <property type="match status" value="1"/>
</dbReference>
<dbReference type="GO" id="GO:0016791">
    <property type="term" value="F:phosphatase activity"/>
    <property type="evidence" value="ECO:0007669"/>
    <property type="project" value="TreeGrafter"/>
</dbReference>
<dbReference type="NCBIfam" id="TIGR01484">
    <property type="entry name" value="HAD-SF-IIB"/>
    <property type="match status" value="1"/>
</dbReference>
<dbReference type="CDD" id="cd07516">
    <property type="entry name" value="HAD_Pase"/>
    <property type="match status" value="1"/>
</dbReference>
<dbReference type="PROSITE" id="PS01228">
    <property type="entry name" value="COF_1"/>
    <property type="match status" value="1"/>
</dbReference>
<dbReference type="InterPro" id="IPR023214">
    <property type="entry name" value="HAD_sf"/>
</dbReference>
<dbReference type="GO" id="GO:0000287">
    <property type="term" value="F:magnesium ion binding"/>
    <property type="evidence" value="ECO:0007669"/>
    <property type="project" value="TreeGrafter"/>
</dbReference>
<dbReference type="Gene3D" id="3.30.1240.10">
    <property type="match status" value="1"/>
</dbReference>
<dbReference type="AlphaFoldDB" id="A0A078LVH2"/>
<dbReference type="NCBIfam" id="TIGR00099">
    <property type="entry name" value="Cof-subfamily"/>
    <property type="match status" value="1"/>
</dbReference>
<dbReference type="InterPro" id="IPR000150">
    <property type="entry name" value="Cof"/>
</dbReference>
<evidence type="ECO:0000313" key="1">
    <source>
        <dbReference type="EMBL" id="CDZ99178.1"/>
    </source>
</evidence>
<reference evidence="1 2" key="1">
    <citation type="submission" date="2014-07" db="EMBL/GenBank/DDBJ databases">
        <authorList>
            <person name="Urmite Genomes Urmite Genomes"/>
        </authorList>
    </citation>
    <scope>NUCLEOTIDE SEQUENCE [LARGE SCALE GENOMIC DNA]</scope>
    <source>
        <strain evidence="1 2">13MG44_air</strain>
    </source>
</reference>
<accession>A0A078LVH2</accession>
<dbReference type="Gene3D" id="3.40.50.1000">
    <property type="entry name" value="HAD superfamily/HAD-like"/>
    <property type="match status" value="1"/>
</dbReference>
<dbReference type="PANTHER" id="PTHR10000">
    <property type="entry name" value="PHOSPHOSERINE PHOSPHATASE"/>
    <property type="match status" value="1"/>
</dbReference>
<keyword evidence="2" id="KW-1185">Reference proteome</keyword>
<protein>
    <submittedName>
        <fullName evidence="1">Sugar phosphatase YidA</fullName>
    </submittedName>
</protein>
<dbReference type="InterPro" id="IPR006379">
    <property type="entry name" value="HAD-SF_hydro_IIB"/>
</dbReference>
<dbReference type="HOGENOM" id="CLU_044146_1_1_9"/>
<dbReference type="GO" id="GO:0005829">
    <property type="term" value="C:cytosol"/>
    <property type="evidence" value="ECO:0007669"/>
    <property type="project" value="TreeGrafter"/>
</dbReference>
<dbReference type="SFLD" id="SFLDG01140">
    <property type="entry name" value="C2.B:_Phosphomannomutase_and_P"/>
    <property type="match status" value="1"/>
</dbReference>
<dbReference type="eggNOG" id="COG0561">
    <property type="taxonomic scope" value="Bacteria"/>
</dbReference>
<organism evidence="1 2">
    <name type="scientific">Jeotgalicoccus saudimassiliensis</name>
    <dbReference type="NCBI Taxonomy" id="1461582"/>
    <lineage>
        <taxon>Bacteria</taxon>
        <taxon>Bacillati</taxon>
        <taxon>Bacillota</taxon>
        <taxon>Bacilli</taxon>
        <taxon>Bacillales</taxon>
        <taxon>Staphylococcaceae</taxon>
        <taxon>Jeotgalicoccus</taxon>
    </lineage>
</organism>
<gene>
    <name evidence="1" type="primary">yidA</name>
    <name evidence="1" type="ORF">BN1048_00303</name>
</gene>
<sequence length="273" mass="31271">MDKHLICLDLDGTLLTDEKTITPYTKEVLTTLKQQGHELMISTGRPYRASVPYYKELKMTTPVVNFNGAFVHHPTDFNFQMKHETLDLEVTREIAKIVPELNIKNIVAEIKDNIYIHYHDSVLFDAFKMGNPEISVGNLYETVTEDVTSILVQAEESEMPNIRKTLDDLFAEVIEQRRWGAPYPVLEIIKKGINKAVGVDYAREYLNIPQSRTIAFGDEDNDTEMLQYVEHGVAMKNGIDDIKNISNYVTKSNNNNDGIGHFLNEFFDLRLKP</sequence>
<dbReference type="SFLD" id="SFLDS00003">
    <property type="entry name" value="Haloacid_Dehalogenase"/>
    <property type="match status" value="1"/>
</dbReference>